<dbReference type="InterPro" id="IPR050991">
    <property type="entry name" value="ECM_Regulatory_Proteins"/>
</dbReference>
<organism evidence="4 5">
    <name type="scientific">Priapulus caudatus</name>
    <name type="common">Priapulid worm</name>
    <dbReference type="NCBI Taxonomy" id="37621"/>
    <lineage>
        <taxon>Eukaryota</taxon>
        <taxon>Metazoa</taxon>
        <taxon>Ecdysozoa</taxon>
        <taxon>Scalidophora</taxon>
        <taxon>Priapulida</taxon>
        <taxon>Priapulimorpha</taxon>
        <taxon>Priapulimorphida</taxon>
        <taxon>Priapulidae</taxon>
        <taxon>Priapulus</taxon>
    </lineage>
</organism>
<reference evidence="5" key="1">
    <citation type="submission" date="2025-08" db="UniProtKB">
        <authorList>
            <consortium name="RefSeq"/>
        </authorList>
    </citation>
    <scope>IDENTIFICATION</scope>
</reference>
<dbReference type="PANTHER" id="PTHR46708:SF2">
    <property type="entry name" value="FIBRONECTIN TYPE-III DOMAIN-CONTAINING PROTEIN"/>
    <property type="match status" value="1"/>
</dbReference>
<name>A0ABM1DSM9_PRICU</name>
<keyword evidence="1" id="KW-0677">Repeat</keyword>
<dbReference type="InterPro" id="IPR036116">
    <property type="entry name" value="FN3_sf"/>
</dbReference>
<keyword evidence="4" id="KW-1185">Reference proteome</keyword>
<dbReference type="RefSeq" id="XP_014662950.1">
    <property type="nucleotide sequence ID" value="XM_014807464.1"/>
</dbReference>
<dbReference type="SUPFAM" id="SSF49265">
    <property type="entry name" value="Fibronectin type III"/>
    <property type="match status" value="1"/>
</dbReference>
<dbReference type="PANTHER" id="PTHR46708">
    <property type="entry name" value="TENASCIN"/>
    <property type="match status" value="1"/>
</dbReference>
<dbReference type="Pfam" id="PF00041">
    <property type="entry name" value="fn3"/>
    <property type="match status" value="2"/>
</dbReference>
<dbReference type="CDD" id="cd00063">
    <property type="entry name" value="FN3"/>
    <property type="match status" value="2"/>
</dbReference>
<evidence type="ECO:0000313" key="4">
    <source>
        <dbReference type="Proteomes" id="UP000695022"/>
    </source>
</evidence>
<accession>A0ABM1DSM9</accession>
<sequence>MPKSSKRTVCHVLLASVVFFLCTRLSVAQECITEFDKIKLCFEENYEILPGPPINIAASNITGFSAMISWDKPARLRCNNVSADILQCFEEGLDILPKAAERVRVEELNSPGCSWRGTLRGTARNITQYNVFHYHGNSATQPDSGAFMYVTIPPVTTSYMFTGLQPGQMYVLHVQSMNAHGTSLPSYALEVWTPPLEDSDHNLSPRRLQLIDAGVGNLTVTWQPPIKQLPVHYIVRYKQVSLQPSSNVSALNDTAWYQVKLAGYRTNLTIDNLDQDTKYDIYVSAINSEQRVADSPHILSRTIAKKSPRVRIVAILQTGASVQRQSGFGAASGRVHSRRAALS</sequence>
<keyword evidence="2" id="KW-0732">Signal</keyword>
<dbReference type="Gene3D" id="2.60.40.10">
    <property type="entry name" value="Immunoglobulins"/>
    <property type="match status" value="2"/>
</dbReference>
<evidence type="ECO:0000256" key="2">
    <source>
        <dbReference type="SAM" id="SignalP"/>
    </source>
</evidence>
<feature type="domain" description="Fibronectin type-III" evidence="3">
    <location>
        <begin position="97"/>
        <end position="196"/>
    </location>
</feature>
<dbReference type="InterPro" id="IPR013783">
    <property type="entry name" value="Ig-like_fold"/>
</dbReference>
<feature type="domain" description="Fibronectin type-III" evidence="3">
    <location>
        <begin position="204"/>
        <end position="308"/>
    </location>
</feature>
<dbReference type="GeneID" id="106805749"/>
<feature type="chain" id="PRO_5047472916" evidence="2">
    <location>
        <begin position="29"/>
        <end position="343"/>
    </location>
</feature>
<feature type="signal peptide" evidence="2">
    <location>
        <begin position="1"/>
        <end position="28"/>
    </location>
</feature>
<evidence type="ECO:0000259" key="3">
    <source>
        <dbReference type="PROSITE" id="PS50853"/>
    </source>
</evidence>
<dbReference type="InterPro" id="IPR003961">
    <property type="entry name" value="FN3_dom"/>
</dbReference>
<dbReference type="SMART" id="SM00060">
    <property type="entry name" value="FN3"/>
    <property type="match status" value="2"/>
</dbReference>
<proteinExistence type="predicted"/>
<dbReference type="Proteomes" id="UP000695022">
    <property type="component" value="Unplaced"/>
</dbReference>
<dbReference type="PROSITE" id="PS50853">
    <property type="entry name" value="FN3"/>
    <property type="match status" value="2"/>
</dbReference>
<protein>
    <submittedName>
        <fullName evidence="5">Uncharacterized protein LOC106805749</fullName>
    </submittedName>
</protein>
<evidence type="ECO:0000313" key="5">
    <source>
        <dbReference type="RefSeq" id="XP_014662950.1"/>
    </source>
</evidence>
<evidence type="ECO:0000256" key="1">
    <source>
        <dbReference type="ARBA" id="ARBA00022737"/>
    </source>
</evidence>
<gene>
    <name evidence="5" type="primary">LOC106805749</name>
</gene>